<dbReference type="Proteomes" id="UP001180536">
    <property type="component" value="Unassembled WGS sequence"/>
</dbReference>
<gene>
    <name evidence="2" type="ORF">J2X16_002834</name>
</gene>
<sequence>MKKLLALAALLPTLASAAGLLDSTVNVHYHFVDGSQTMNTLDKVVVGAGVELTCASSAEICNVLTAPTQSLDFSENAIRYAYVGGGADFMDVQHNRFQFTSLYGGDTAITGVQLSTNIAGMDASRITFGDHMVNVDMRALHVGADAYFQLSLVTAPVPEPASAALLVGGLALLAARRRR</sequence>
<dbReference type="InterPro" id="IPR013424">
    <property type="entry name" value="Ice-binding_C"/>
</dbReference>
<evidence type="ECO:0000313" key="3">
    <source>
        <dbReference type="Proteomes" id="UP001180536"/>
    </source>
</evidence>
<accession>A0ABU1ZA29</accession>
<reference evidence="2 3" key="1">
    <citation type="submission" date="2023-07" db="EMBL/GenBank/DDBJ databases">
        <title>Sorghum-associated microbial communities from plants grown in Nebraska, USA.</title>
        <authorList>
            <person name="Schachtman D."/>
        </authorList>
    </citation>
    <scope>NUCLEOTIDE SEQUENCE [LARGE SCALE GENOMIC DNA]</scope>
    <source>
        <strain evidence="2 3">BE310</strain>
    </source>
</reference>
<evidence type="ECO:0000256" key="1">
    <source>
        <dbReference type="SAM" id="SignalP"/>
    </source>
</evidence>
<feature type="signal peptide" evidence="1">
    <location>
        <begin position="1"/>
        <end position="17"/>
    </location>
</feature>
<keyword evidence="3" id="KW-1185">Reference proteome</keyword>
<dbReference type="EMBL" id="JAVDXQ010000004">
    <property type="protein sequence ID" value="MDR7297485.1"/>
    <property type="molecule type" value="Genomic_DNA"/>
</dbReference>
<evidence type="ECO:0000313" key="2">
    <source>
        <dbReference type="EMBL" id="MDR7297485.1"/>
    </source>
</evidence>
<dbReference type="RefSeq" id="WP_310345725.1">
    <property type="nucleotide sequence ID" value="NZ_JAVDXQ010000004.1"/>
</dbReference>
<organism evidence="2 3">
    <name type="scientific">Pelomonas aquatica</name>
    <dbReference type="NCBI Taxonomy" id="431058"/>
    <lineage>
        <taxon>Bacteria</taxon>
        <taxon>Pseudomonadati</taxon>
        <taxon>Pseudomonadota</taxon>
        <taxon>Betaproteobacteria</taxon>
        <taxon>Burkholderiales</taxon>
        <taxon>Sphaerotilaceae</taxon>
        <taxon>Roseateles</taxon>
    </lineage>
</organism>
<keyword evidence="1" id="KW-0732">Signal</keyword>
<proteinExistence type="predicted"/>
<feature type="chain" id="PRO_5047454555" evidence="1">
    <location>
        <begin position="18"/>
        <end position="179"/>
    </location>
</feature>
<dbReference type="NCBIfam" id="TIGR02595">
    <property type="entry name" value="PEP_CTERM"/>
    <property type="match status" value="1"/>
</dbReference>
<name>A0ABU1ZA29_9BURK</name>
<protein>
    <submittedName>
        <fullName evidence="2">Opacity protein-like surface antigen</fullName>
    </submittedName>
</protein>
<comment type="caution">
    <text evidence="2">The sequence shown here is derived from an EMBL/GenBank/DDBJ whole genome shotgun (WGS) entry which is preliminary data.</text>
</comment>